<dbReference type="PANTHER" id="PTHR34585">
    <property type="match status" value="1"/>
</dbReference>
<name>A0ABN8EN48_9BACT</name>
<protein>
    <recommendedName>
        <fullName evidence="1">Helix-turn-helix domain-containing protein</fullName>
    </recommendedName>
</protein>
<organism evidence="2 3">
    <name type="scientific">Emticicia aquatica</name>
    <dbReference type="NCBI Taxonomy" id="1681835"/>
    <lineage>
        <taxon>Bacteria</taxon>
        <taxon>Pseudomonadati</taxon>
        <taxon>Bacteroidota</taxon>
        <taxon>Cytophagia</taxon>
        <taxon>Cytophagales</taxon>
        <taxon>Leadbetterellaceae</taxon>
        <taxon>Emticicia</taxon>
    </lineage>
</organism>
<dbReference type="Pfam" id="PF12728">
    <property type="entry name" value="HTH_17"/>
    <property type="match status" value="1"/>
</dbReference>
<evidence type="ECO:0000313" key="2">
    <source>
        <dbReference type="EMBL" id="CAH0994228.1"/>
    </source>
</evidence>
<proteinExistence type="predicted"/>
<dbReference type="Proteomes" id="UP000837932">
    <property type="component" value="Unassembled WGS sequence"/>
</dbReference>
<comment type="caution">
    <text evidence="2">The sequence shown here is derived from an EMBL/GenBank/DDBJ whole genome shotgun (WGS) entry which is preliminary data.</text>
</comment>
<keyword evidence="3" id="KW-1185">Reference proteome</keyword>
<dbReference type="RefSeq" id="WP_238803979.1">
    <property type="nucleotide sequence ID" value="NZ_CAKLPY010000001.1"/>
</dbReference>
<gene>
    <name evidence="2" type="ORF">EMA8858_00337</name>
</gene>
<sequence>MNVFELEEKIGEFDQKLKLIIGILRERQRTNPEEVFFDNQEFLHVMNISKRTAQQWRDNGLIGFCQIGSKIYYRLPDILALLEDNYKPAAKQ</sequence>
<dbReference type="EMBL" id="CAKLPY010000001">
    <property type="protein sequence ID" value="CAH0994228.1"/>
    <property type="molecule type" value="Genomic_DNA"/>
</dbReference>
<dbReference type="InterPro" id="IPR009061">
    <property type="entry name" value="DNA-bd_dom_put_sf"/>
</dbReference>
<reference evidence="2" key="1">
    <citation type="submission" date="2021-12" db="EMBL/GenBank/DDBJ databases">
        <authorList>
            <person name="Rodrigo-Torres L."/>
            <person name="Arahal R. D."/>
            <person name="Lucena T."/>
        </authorList>
    </citation>
    <scope>NUCLEOTIDE SEQUENCE</scope>
    <source>
        <strain evidence="2">CECT 8858</strain>
    </source>
</reference>
<dbReference type="SUPFAM" id="SSF46955">
    <property type="entry name" value="Putative DNA-binding domain"/>
    <property type="match status" value="1"/>
</dbReference>
<evidence type="ECO:0000313" key="3">
    <source>
        <dbReference type="Proteomes" id="UP000837932"/>
    </source>
</evidence>
<evidence type="ECO:0000259" key="1">
    <source>
        <dbReference type="Pfam" id="PF12728"/>
    </source>
</evidence>
<dbReference type="PANTHER" id="PTHR34585:SF22">
    <property type="entry name" value="HELIX-TURN-HELIX DOMAIN-CONTAINING PROTEIN"/>
    <property type="match status" value="1"/>
</dbReference>
<feature type="domain" description="Helix-turn-helix" evidence="1">
    <location>
        <begin position="44"/>
        <end position="85"/>
    </location>
</feature>
<accession>A0ABN8EN48</accession>
<dbReference type="InterPro" id="IPR041657">
    <property type="entry name" value="HTH_17"/>
</dbReference>